<evidence type="ECO:0000313" key="2">
    <source>
        <dbReference type="Proteomes" id="UP001241377"/>
    </source>
</evidence>
<accession>A0ACC2W4T9</accession>
<evidence type="ECO:0000313" key="1">
    <source>
        <dbReference type="EMBL" id="KAJ9106765.1"/>
    </source>
</evidence>
<proteinExistence type="predicted"/>
<reference evidence="1" key="1">
    <citation type="submission" date="2023-04" db="EMBL/GenBank/DDBJ databases">
        <title>Draft Genome sequencing of Naganishia species isolated from polar environments using Oxford Nanopore Technology.</title>
        <authorList>
            <person name="Leo P."/>
            <person name="Venkateswaran K."/>
        </authorList>
    </citation>
    <scope>NUCLEOTIDE SEQUENCE</scope>
    <source>
        <strain evidence="1">MNA-CCFEE 5261</strain>
    </source>
</reference>
<organism evidence="1 2">
    <name type="scientific">Naganishia cerealis</name>
    <dbReference type="NCBI Taxonomy" id="610337"/>
    <lineage>
        <taxon>Eukaryota</taxon>
        <taxon>Fungi</taxon>
        <taxon>Dikarya</taxon>
        <taxon>Basidiomycota</taxon>
        <taxon>Agaricomycotina</taxon>
        <taxon>Tremellomycetes</taxon>
        <taxon>Filobasidiales</taxon>
        <taxon>Filobasidiaceae</taxon>
        <taxon>Naganishia</taxon>
    </lineage>
</organism>
<protein>
    <submittedName>
        <fullName evidence="1">Uncharacterized protein</fullName>
    </submittedName>
</protein>
<name>A0ACC2W4T9_9TREE</name>
<dbReference type="EMBL" id="JASBWR010000028">
    <property type="protein sequence ID" value="KAJ9106765.1"/>
    <property type="molecule type" value="Genomic_DNA"/>
</dbReference>
<gene>
    <name evidence="1" type="ORF">QFC19_003078</name>
</gene>
<dbReference type="Proteomes" id="UP001241377">
    <property type="component" value="Unassembled WGS sequence"/>
</dbReference>
<sequence length="279" mass="31266">MKPEKTKSTVVMRHSVSDNVVELSRRSHISRHASVNFRPASANLSSTDSLQRVSLVDVGLSHSSKEEQSGVVVTAGEQAPNVYPHDTDDTLLVYHFQKLIQVSRDFVTSMEHDPDPYGIALSFSDTYRRMKDVYGDWARVVGDFIHSPVLPAKGEKLAYSLSTPGGRRRLSMTAYYSPKKAVTVTAGAKKLHLPDITIMPTQRVARYVMLFEGQDLNFGYRGHHTDIDGHSIWLDLLRNVPEDTFVSEAIHKALQMAQRLATLCNDRQDFTGVSRPLKN</sequence>
<keyword evidence="2" id="KW-1185">Reference proteome</keyword>
<comment type="caution">
    <text evidence="1">The sequence shown here is derived from an EMBL/GenBank/DDBJ whole genome shotgun (WGS) entry which is preliminary data.</text>
</comment>